<dbReference type="RefSeq" id="XP_062645185.1">
    <property type="nucleotide sequence ID" value="XM_062785853.1"/>
</dbReference>
<comment type="caution">
    <text evidence="1">The sequence shown here is derived from an EMBL/GenBank/DDBJ whole genome shotgun (WGS) entry which is preliminary data.</text>
</comment>
<evidence type="ECO:0000313" key="1">
    <source>
        <dbReference type="EMBL" id="KAK4121414.1"/>
    </source>
</evidence>
<reference evidence="1" key="1">
    <citation type="journal article" date="2023" name="Mol. Phylogenet. Evol.">
        <title>Genome-scale phylogeny and comparative genomics of the fungal order Sordariales.</title>
        <authorList>
            <person name="Hensen N."/>
            <person name="Bonometti L."/>
            <person name="Westerberg I."/>
            <person name="Brannstrom I.O."/>
            <person name="Guillou S."/>
            <person name="Cros-Aarteil S."/>
            <person name="Calhoun S."/>
            <person name="Haridas S."/>
            <person name="Kuo A."/>
            <person name="Mondo S."/>
            <person name="Pangilinan J."/>
            <person name="Riley R."/>
            <person name="LaButti K."/>
            <person name="Andreopoulos B."/>
            <person name="Lipzen A."/>
            <person name="Chen C."/>
            <person name="Yan M."/>
            <person name="Daum C."/>
            <person name="Ng V."/>
            <person name="Clum A."/>
            <person name="Steindorff A."/>
            <person name="Ohm R.A."/>
            <person name="Martin F."/>
            <person name="Silar P."/>
            <person name="Natvig D.O."/>
            <person name="Lalanne C."/>
            <person name="Gautier V."/>
            <person name="Ament-Velasquez S.L."/>
            <person name="Kruys A."/>
            <person name="Hutchinson M.I."/>
            <person name="Powell A.J."/>
            <person name="Barry K."/>
            <person name="Miller A.N."/>
            <person name="Grigoriev I.V."/>
            <person name="Debuchy R."/>
            <person name="Gladieux P."/>
            <person name="Hiltunen Thoren M."/>
            <person name="Johannesson H."/>
        </authorList>
    </citation>
    <scope>NUCLEOTIDE SEQUENCE</scope>
    <source>
        <strain evidence="1">CBS 731.68</strain>
    </source>
</reference>
<gene>
    <name evidence="1" type="ORF">N657DRAFT_128690</name>
</gene>
<keyword evidence="2" id="KW-1185">Reference proteome</keyword>
<sequence>MSVIERSLVLFSLTGFHGRFAHISYLGLVVGIQSGPGWFASAVLKHLSPFFCYFSPSVFFSLSSQPLKDLLSSSLSYIF</sequence>
<name>A0AAN6TVI0_9PEZI</name>
<organism evidence="1 2">
    <name type="scientific">Parathielavia appendiculata</name>
    <dbReference type="NCBI Taxonomy" id="2587402"/>
    <lineage>
        <taxon>Eukaryota</taxon>
        <taxon>Fungi</taxon>
        <taxon>Dikarya</taxon>
        <taxon>Ascomycota</taxon>
        <taxon>Pezizomycotina</taxon>
        <taxon>Sordariomycetes</taxon>
        <taxon>Sordariomycetidae</taxon>
        <taxon>Sordariales</taxon>
        <taxon>Chaetomiaceae</taxon>
        <taxon>Parathielavia</taxon>
    </lineage>
</organism>
<proteinExistence type="predicted"/>
<dbReference type="EMBL" id="MU853234">
    <property type="protein sequence ID" value="KAK4121414.1"/>
    <property type="molecule type" value="Genomic_DNA"/>
</dbReference>
<dbReference type="AlphaFoldDB" id="A0AAN6TVI0"/>
<dbReference type="Proteomes" id="UP001302602">
    <property type="component" value="Unassembled WGS sequence"/>
</dbReference>
<evidence type="ECO:0000313" key="2">
    <source>
        <dbReference type="Proteomes" id="UP001302602"/>
    </source>
</evidence>
<dbReference type="GeneID" id="87822619"/>
<accession>A0AAN6TVI0</accession>
<protein>
    <submittedName>
        <fullName evidence="1">Uncharacterized protein</fullName>
    </submittedName>
</protein>
<reference evidence="1" key="2">
    <citation type="submission" date="2023-05" db="EMBL/GenBank/DDBJ databases">
        <authorList>
            <consortium name="Lawrence Berkeley National Laboratory"/>
            <person name="Steindorff A."/>
            <person name="Hensen N."/>
            <person name="Bonometti L."/>
            <person name="Westerberg I."/>
            <person name="Brannstrom I.O."/>
            <person name="Guillou S."/>
            <person name="Cros-Aarteil S."/>
            <person name="Calhoun S."/>
            <person name="Haridas S."/>
            <person name="Kuo A."/>
            <person name="Mondo S."/>
            <person name="Pangilinan J."/>
            <person name="Riley R."/>
            <person name="Labutti K."/>
            <person name="Andreopoulos B."/>
            <person name="Lipzen A."/>
            <person name="Chen C."/>
            <person name="Yanf M."/>
            <person name="Daum C."/>
            <person name="Ng V."/>
            <person name="Clum A."/>
            <person name="Ohm R."/>
            <person name="Martin F."/>
            <person name="Silar P."/>
            <person name="Natvig D."/>
            <person name="Lalanne C."/>
            <person name="Gautier V."/>
            <person name="Ament-Velasquez S.L."/>
            <person name="Kruys A."/>
            <person name="Hutchinson M.I."/>
            <person name="Powell A.J."/>
            <person name="Barry K."/>
            <person name="Miller A.N."/>
            <person name="Grigoriev I.V."/>
            <person name="Debuchy R."/>
            <person name="Gladieux P."/>
            <person name="Thoren M.H."/>
            <person name="Johannesson H."/>
        </authorList>
    </citation>
    <scope>NUCLEOTIDE SEQUENCE</scope>
    <source>
        <strain evidence="1">CBS 731.68</strain>
    </source>
</reference>